<evidence type="ECO:0000313" key="2">
    <source>
        <dbReference type="Proteomes" id="UP001059041"/>
    </source>
</evidence>
<accession>A0A9W8CBX1</accession>
<gene>
    <name evidence="1" type="ORF">IRJ41_003000</name>
</gene>
<sequence length="53" mass="5890">TPGYASIKNICNVILNNNLKVVTKNSSLKKNLTSFINPCVIRNLYIVDVLPKT</sequence>
<evidence type="ECO:0000313" key="1">
    <source>
        <dbReference type="EMBL" id="KAI7813853.1"/>
    </source>
</evidence>
<feature type="non-terminal residue" evidence="1">
    <location>
        <position position="1"/>
    </location>
</feature>
<dbReference type="Proteomes" id="UP001059041">
    <property type="component" value="Linkage Group LG1"/>
</dbReference>
<keyword evidence="2" id="KW-1185">Reference proteome</keyword>
<dbReference type="AlphaFoldDB" id="A0A9W8CBX1"/>
<proteinExistence type="predicted"/>
<feature type="non-terminal residue" evidence="1">
    <location>
        <position position="53"/>
    </location>
</feature>
<reference evidence="1" key="1">
    <citation type="submission" date="2021-02" db="EMBL/GenBank/DDBJ databases">
        <title>Comparative genomics reveals that relaxation of natural selection precedes convergent phenotypic evolution of cavefish.</title>
        <authorList>
            <person name="Peng Z."/>
        </authorList>
    </citation>
    <scope>NUCLEOTIDE SEQUENCE</scope>
    <source>
        <tissue evidence="1">Muscle</tissue>
    </source>
</reference>
<protein>
    <submittedName>
        <fullName evidence="1">Uncharacterized protein</fullName>
    </submittedName>
</protein>
<organism evidence="1 2">
    <name type="scientific">Triplophysa rosa</name>
    <name type="common">Cave loach</name>
    <dbReference type="NCBI Taxonomy" id="992332"/>
    <lineage>
        <taxon>Eukaryota</taxon>
        <taxon>Metazoa</taxon>
        <taxon>Chordata</taxon>
        <taxon>Craniata</taxon>
        <taxon>Vertebrata</taxon>
        <taxon>Euteleostomi</taxon>
        <taxon>Actinopterygii</taxon>
        <taxon>Neopterygii</taxon>
        <taxon>Teleostei</taxon>
        <taxon>Ostariophysi</taxon>
        <taxon>Cypriniformes</taxon>
        <taxon>Nemacheilidae</taxon>
        <taxon>Triplophysa</taxon>
    </lineage>
</organism>
<dbReference type="EMBL" id="JAFHDT010000001">
    <property type="protein sequence ID" value="KAI7813853.1"/>
    <property type="molecule type" value="Genomic_DNA"/>
</dbReference>
<comment type="caution">
    <text evidence="1">The sequence shown here is derived from an EMBL/GenBank/DDBJ whole genome shotgun (WGS) entry which is preliminary data.</text>
</comment>
<name>A0A9W8CBX1_TRIRA</name>